<feature type="compositionally biased region" description="Low complexity" evidence="1">
    <location>
        <begin position="114"/>
        <end position="123"/>
    </location>
</feature>
<feature type="compositionally biased region" description="Low complexity" evidence="1">
    <location>
        <begin position="27"/>
        <end position="37"/>
    </location>
</feature>
<evidence type="ECO:0000256" key="1">
    <source>
        <dbReference type="SAM" id="MobiDB-lite"/>
    </source>
</evidence>
<dbReference type="RefSeq" id="WP_093715512.1">
    <property type="nucleotide sequence ID" value="NZ_FONG01000014.1"/>
</dbReference>
<feature type="region of interest" description="Disordered" evidence="1">
    <location>
        <begin position="1"/>
        <end position="146"/>
    </location>
</feature>
<dbReference type="SUPFAM" id="SSF49785">
    <property type="entry name" value="Galactose-binding domain-like"/>
    <property type="match status" value="1"/>
</dbReference>
<evidence type="ECO:0000256" key="2">
    <source>
        <dbReference type="SAM" id="Phobius"/>
    </source>
</evidence>
<dbReference type="STRING" id="380248.SAMN05216251_11471"/>
<name>A0A1I2IRT0_9ACTN</name>
<keyword evidence="2" id="KW-0472">Membrane</keyword>
<accession>A0A1I2IRT0</accession>
<feature type="compositionally biased region" description="Low complexity" evidence="1">
    <location>
        <begin position="184"/>
        <end position="207"/>
    </location>
</feature>
<feature type="compositionally biased region" description="Gly residues" evidence="1">
    <location>
        <begin position="99"/>
        <end position="113"/>
    </location>
</feature>
<keyword evidence="2" id="KW-0812">Transmembrane</keyword>
<proteinExistence type="predicted"/>
<evidence type="ECO:0000313" key="5">
    <source>
        <dbReference type="Proteomes" id="UP000199323"/>
    </source>
</evidence>
<feature type="region of interest" description="Disordered" evidence="1">
    <location>
        <begin position="171"/>
        <end position="210"/>
    </location>
</feature>
<organism evidence="4 5">
    <name type="scientific">Actinacidiphila alni</name>
    <dbReference type="NCBI Taxonomy" id="380248"/>
    <lineage>
        <taxon>Bacteria</taxon>
        <taxon>Bacillati</taxon>
        <taxon>Actinomycetota</taxon>
        <taxon>Actinomycetes</taxon>
        <taxon>Kitasatosporales</taxon>
        <taxon>Streptomycetaceae</taxon>
        <taxon>Actinacidiphila</taxon>
    </lineage>
</organism>
<gene>
    <name evidence="4" type="ORF">SAMN05216251_11471</name>
</gene>
<protein>
    <submittedName>
        <fullName evidence="4">Carbohydrate binding module (Family 6)</fullName>
    </submittedName>
</protein>
<dbReference type="EMBL" id="FONG01000014">
    <property type="protein sequence ID" value="SFF43757.1"/>
    <property type="molecule type" value="Genomic_DNA"/>
</dbReference>
<dbReference type="Gene3D" id="2.60.120.260">
    <property type="entry name" value="Galactose-binding domain-like"/>
    <property type="match status" value="1"/>
</dbReference>
<dbReference type="OrthoDB" id="190883at2"/>
<sequence>MTAGNDGTPENDDPFAYLYRSEDGEAPADPAAGQQPGMPRTSHHQVQRVGERRPQPPQQQSPSGYGYPQQQSPSGYGYPPQQTQAQQQAYGRPPQQQQYGGGRQGYEQGGYDQGGHEQQGYDGRQQPPGPPYSRRAGGDGPQGGAPGRKGLLIGAVAVVAAVAIGIAFAMTNGSGDDKDKASDKPTTPVTSAAPSQTTPSASAEPTPFDSKLTDASTLVLAGGAQTSTEHEGASAAGGKYVDHMTQVGASVTWTVDVPEDGQYTLFTYYGNAGDDATLTLTVNGKPRTDAVNLRNYGDYTDWAKAWHNHTYSWIDLNKGSNTVSLSCQQGNQCAVNLDQFQLKQGQVTK</sequence>
<dbReference type="AlphaFoldDB" id="A0A1I2IRT0"/>
<feature type="compositionally biased region" description="Low complexity" evidence="1">
    <location>
        <begin position="58"/>
        <end position="98"/>
    </location>
</feature>
<dbReference type="InterPro" id="IPR008979">
    <property type="entry name" value="Galactose-bd-like_sf"/>
</dbReference>
<evidence type="ECO:0000313" key="4">
    <source>
        <dbReference type="EMBL" id="SFF43757.1"/>
    </source>
</evidence>
<feature type="transmembrane region" description="Helical" evidence="2">
    <location>
        <begin position="151"/>
        <end position="170"/>
    </location>
</feature>
<evidence type="ECO:0000259" key="3">
    <source>
        <dbReference type="PROSITE" id="PS51175"/>
    </source>
</evidence>
<dbReference type="Pfam" id="PF03422">
    <property type="entry name" value="CBM_6"/>
    <property type="match status" value="1"/>
</dbReference>
<dbReference type="GO" id="GO:0030246">
    <property type="term" value="F:carbohydrate binding"/>
    <property type="evidence" value="ECO:0007669"/>
    <property type="project" value="InterPro"/>
</dbReference>
<dbReference type="InterPro" id="IPR005084">
    <property type="entry name" value="CBM6"/>
</dbReference>
<dbReference type="PROSITE" id="PS51175">
    <property type="entry name" value="CBM6"/>
    <property type="match status" value="1"/>
</dbReference>
<feature type="domain" description="CBM6" evidence="3">
    <location>
        <begin position="211"/>
        <end position="343"/>
    </location>
</feature>
<dbReference type="Proteomes" id="UP000199323">
    <property type="component" value="Unassembled WGS sequence"/>
</dbReference>
<reference evidence="5" key="1">
    <citation type="submission" date="2016-10" db="EMBL/GenBank/DDBJ databases">
        <authorList>
            <person name="Varghese N."/>
            <person name="Submissions S."/>
        </authorList>
    </citation>
    <scope>NUCLEOTIDE SEQUENCE [LARGE SCALE GENOMIC DNA]</scope>
    <source>
        <strain evidence="5">CGMCC 4.3510</strain>
    </source>
</reference>
<keyword evidence="2" id="KW-1133">Transmembrane helix</keyword>
<keyword evidence="5" id="KW-1185">Reference proteome</keyword>